<feature type="transmembrane region" description="Helical" evidence="6">
    <location>
        <begin position="20"/>
        <end position="36"/>
    </location>
</feature>
<feature type="transmembrane region" description="Helical" evidence="6">
    <location>
        <begin position="177"/>
        <end position="199"/>
    </location>
</feature>
<keyword evidence="9" id="KW-1185">Reference proteome</keyword>
<dbReference type="PANTHER" id="PTHR30485">
    <property type="entry name" value="NI/FE-HYDROGENASE 1 B-TYPE CYTOCHROME SUBUNIT"/>
    <property type="match status" value="1"/>
</dbReference>
<keyword evidence="2" id="KW-1003">Cell membrane</keyword>
<evidence type="ECO:0000256" key="6">
    <source>
        <dbReference type="SAM" id="Phobius"/>
    </source>
</evidence>
<dbReference type="Gene3D" id="1.20.950.20">
    <property type="entry name" value="Transmembrane di-heme cytochromes, Chain C"/>
    <property type="match status" value="1"/>
</dbReference>
<dbReference type="KEGG" id="proe:H9L23_13740"/>
<dbReference type="InterPro" id="IPR016174">
    <property type="entry name" value="Di-haem_cyt_TM"/>
</dbReference>
<evidence type="ECO:0000256" key="1">
    <source>
        <dbReference type="ARBA" id="ARBA00004651"/>
    </source>
</evidence>
<accession>A0A7G9QA41</accession>
<evidence type="ECO:0000313" key="9">
    <source>
        <dbReference type="Proteomes" id="UP000515806"/>
    </source>
</evidence>
<dbReference type="PANTHER" id="PTHR30485:SF1">
    <property type="entry name" value="CYTOCHROME YDHU-RELATED"/>
    <property type="match status" value="1"/>
</dbReference>
<evidence type="ECO:0000313" key="8">
    <source>
        <dbReference type="EMBL" id="QNN40216.1"/>
    </source>
</evidence>
<sequence length="238" mass="28163">MKVIKEKHSLLMRWTHWVNFPVLTIMIWSGLFIYWANDAYGISIFGFTLIKFFPEWFYDYFHIPQRLAEGMAFHFLFMWFFFINGLLYIIYTVFSGAWRELLPNKNSFKEAWLVLLHDLHIRKTVPPQKKYNAAQRIAYTAIIFMGLGSVITGLAIYKPVQFYWICWLCGGYHFARILHFALTIGYVFFFLIHIVQVALAGWNNFRAVIAGFEVVEDQAQPRVQELTIETEDKDENKS</sequence>
<evidence type="ECO:0000259" key="7">
    <source>
        <dbReference type="Pfam" id="PF01292"/>
    </source>
</evidence>
<dbReference type="InterPro" id="IPR051542">
    <property type="entry name" value="Hydrogenase_cytochrome"/>
</dbReference>
<feature type="transmembrane region" description="Helical" evidence="6">
    <location>
        <begin position="42"/>
        <end position="61"/>
    </location>
</feature>
<dbReference type="Pfam" id="PF01292">
    <property type="entry name" value="Ni_hydr_CYTB"/>
    <property type="match status" value="1"/>
</dbReference>
<feature type="transmembrane region" description="Helical" evidence="6">
    <location>
        <begin position="137"/>
        <end position="157"/>
    </location>
</feature>
<dbReference type="EMBL" id="CP060723">
    <property type="protein sequence ID" value="QNN40216.1"/>
    <property type="molecule type" value="Genomic_DNA"/>
</dbReference>
<dbReference type="GO" id="GO:0005886">
    <property type="term" value="C:plasma membrane"/>
    <property type="evidence" value="ECO:0007669"/>
    <property type="project" value="UniProtKB-SubCell"/>
</dbReference>
<dbReference type="GO" id="GO:0009055">
    <property type="term" value="F:electron transfer activity"/>
    <property type="evidence" value="ECO:0007669"/>
    <property type="project" value="InterPro"/>
</dbReference>
<comment type="subcellular location">
    <subcellularLocation>
        <location evidence="1">Cell membrane</location>
        <topology evidence="1">Multi-pass membrane protein</topology>
    </subcellularLocation>
</comment>
<dbReference type="GO" id="GO:0020037">
    <property type="term" value="F:heme binding"/>
    <property type="evidence" value="ECO:0007669"/>
    <property type="project" value="TreeGrafter"/>
</dbReference>
<dbReference type="RefSeq" id="WP_187590954.1">
    <property type="nucleotide sequence ID" value="NZ_CP060723.1"/>
</dbReference>
<organism evidence="8 9">
    <name type="scientific">Pedobacter roseus</name>
    <dbReference type="NCBI Taxonomy" id="336820"/>
    <lineage>
        <taxon>Bacteria</taxon>
        <taxon>Pseudomonadati</taxon>
        <taxon>Bacteroidota</taxon>
        <taxon>Sphingobacteriia</taxon>
        <taxon>Sphingobacteriales</taxon>
        <taxon>Sphingobacteriaceae</taxon>
        <taxon>Pedobacter</taxon>
    </lineage>
</organism>
<dbReference type="InterPro" id="IPR011577">
    <property type="entry name" value="Cyt_b561_bac/Ni-Hgenase"/>
</dbReference>
<evidence type="ECO:0000256" key="5">
    <source>
        <dbReference type="ARBA" id="ARBA00023136"/>
    </source>
</evidence>
<keyword evidence="5 6" id="KW-0472">Membrane</keyword>
<protein>
    <submittedName>
        <fullName evidence="8">Cytochrome b/b6 domain-containing protein</fullName>
    </submittedName>
</protein>
<proteinExistence type="predicted"/>
<evidence type="ECO:0000256" key="2">
    <source>
        <dbReference type="ARBA" id="ARBA00022475"/>
    </source>
</evidence>
<dbReference type="GO" id="GO:0022904">
    <property type="term" value="P:respiratory electron transport chain"/>
    <property type="evidence" value="ECO:0007669"/>
    <property type="project" value="InterPro"/>
</dbReference>
<feature type="transmembrane region" description="Helical" evidence="6">
    <location>
        <begin position="73"/>
        <end position="94"/>
    </location>
</feature>
<evidence type="ECO:0000256" key="4">
    <source>
        <dbReference type="ARBA" id="ARBA00022989"/>
    </source>
</evidence>
<reference evidence="8 9" key="1">
    <citation type="submission" date="2020-08" db="EMBL/GenBank/DDBJ databases">
        <title>Genome sequence of Pedobacter roseus KACC 11594T.</title>
        <authorList>
            <person name="Hyun D.-W."/>
            <person name="Bae J.-W."/>
        </authorList>
    </citation>
    <scope>NUCLEOTIDE SEQUENCE [LARGE SCALE GENOMIC DNA]</scope>
    <source>
        <strain evidence="8 9">KACC 11594</strain>
    </source>
</reference>
<keyword evidence="3 6" id="KW-0812">Transmembrane</keyword>
<dbReference type="AlphaFoldDB" id="A0A7G9QA41"/>
<dbReference type="SUPFAM" id="SSF81342">
    <property type="entry name" value="Transmembrane di-heme cytochromes"/>
    <property type="match status" value="1"/>
</dbReference>
<gene>
    <name evidence="8" type="ORF">H9L23_13740</name>
</gene>
<feature type="domain" description="Cytochrome b561 bacterial/Ni-hydrogenase" evidence="7">
    <location>
        <begin position="8"/>
        <end position="202"/>
    </location>
</feature>
<evidence type="ECO:0000256" key="3">
    <source>
        <dbReference type="ARBA" id="ARBA00022692"/>
    </source>
</evidence>
<keyword evidence="4 6" id="KW-1133">Transmembrane helix</keyword>
<name>A0A7G9QA41_9SPHI</name>
<dbReference type="Proteomes" id="UP000515806">
    <property type="component" value="Chromosome"/>
</dbReference>